<dbReference type="PANTHER" id="PTHR14859">
    <property type="entry name" value="CALCOFLUOR WHITE HYPERSENSITIVE PROTEIN PRECURSOR"/>
    <property type="match status" value="1"/>
</dbReference>
<dbReference type="Gene3D" id="3.60.10.10">
    <property type="entry name" value="Endonuclease/exonuclease/phosphatase"/>
    <property type="match status" value="1"/>
</dbReference>
<keyword evidence="4" id="KW-1185">Reference proteome</keyword>
<feature type="domain" description="Endonuclease/exonuclease/phosphatase" evidence="2">
    <location>
        <begin position="48"/>
        <end position="255"/>
    </location>
</feature>
<keyword evidence="1" id="KW-0732">Signal</keyword>
<evidence type="ECO:0000313" key="4">
    <source>
        <dbReference type="Proteomes" id="UP000663421"/>
    </source>
</evidence>
<keyword evidence="3" id="KW-0255">Endonuclease</keyword>
<proteinExistence type="predicted"/>
<evidence type="ECO:0000259" key="2">
    <source>
        <dbReference type="Pfam" id="PF03372"/>
    </source>
</evidence>
<dbReference type="PANTHER" id="PTHR14859:SF15">
    <property type="entry name" value="ENDONUCLEASE_EXONUCLEASE_PHOSPHATASE DOMAIN-CONTAINING PROTEIN"/>
    <property type="match status" value="1"/>
</dbReference>
<protein>
    <submittedName>
        <fullName evidence="3">Endonuclease/exonuclease/phosphatase family protein</fullName>
    </submittedName>
</protein>
<dbReference type="InterPro" id="IPR036691">
    <property type="entry name" value="Endo/exonu/phosph_ase_sf"/>
</dbReference>
<dbReference type="Pfam" id="PF03372">
    <property type="entry name" value="Exo_endo_phos"/>
    <property type="match status" value="1"/>
</dbReference>
<feature type="signal peptide" evidence="1">
    <location>
        <begin position="1"/>
        <end position="28"/>
    </location>
</feature>
<gene>
    <name evidence="3" type="ORF">I1A49_45740</name>
</gene>
<organism evidence="3 4">
    <name type="scientific">Streptomyces malaysiensis</name>
    <dbReference type="NCBI Taxonomy" id="92644"/>
    <lineage>
        <taxon>Bacteria</taxon>
        <taxon>Bacillati</taxon>
        <taxon>Actinomycetota</taxon>
        <taxon>Actinomycetes</taxon>
        <taxon>Kitasatosporales</taxon>
        <taxon>Streptomycetaceae</taxon>
        <taxon>Streptomyces</taxon>
        <taxon>Streptomyces violaceusniger group</taxon>
    </lineage>
</organism>
<dbReference type="Proteomes" id="UP000663421">
    <property type="component" value="Chromosome"/>
</dbReference>
<dbReference type="PROSITE" id="PS51257">
    <property type="entry name" value="PROKAR_LIPOPROTEIN"/>
    <property type="match status" value="1"/>
</dbReference>
<dbReference type="InterPro" id="IPR051916">
    <property type="entry name" value="GPI-anchor_lipid_remodeler"/>
</dbReference>
<dbReference type="InterPro" id="IPR005135">
    <property type="entry name" value="Endo/exonuclease/phosphatase"/>
</dbReference>
<evidence type="ECO:0000313" key="3">
    <source>
        <dbReference type="EMBL" id="QPI61256.1"/>
    </source>
</evidence>
<evidence type="ECO:0000256" key="1">
    <source>
        <dbReference type="SAM" id="SignalP"/>
    </source>
</evidence>
<dbReference type="GO" id="GO:0004519">
    <property type="term" value="F:endonuclease activity"/>
    <property type="evidence" value="ECO:0007669"/>
    <property type="project" value="UniProtKB-KW"/>
</dbReference>
<dbReference type="EMBL" id="CP065050">
    <property type="protein sequence ID" value="QPI61256.1"/>
    <property type="molecule type" value="Genomic_DNA"/>
</dbReference>
<dbReference type="SUPFAM" id="SSF56219">
    <property type="entry name" value="DNase I-like"/>
    <property type="match status" value="1"/>
</dbReference>
<keyword evidence="3" id="KW-0378">Hydrolase</keyword>
<feature type="chain" id="PRO_5046169556" evidence="1">
    <location>
        <begin position="29"/>
        <end position="265"/>
    </location>
</feature>
<reference evidence="3 4" key="1">
    <citation type="submission" date="2020-11" db="EMBL/GenBank/DDBJ databases">
        <title>Complete genome sequence unveiled secondary metabolic potentials in Streptomyces solisilvae HNM0141.</title>
        <authorList>
            <person name="Huang X."/>
        </authorList>
    </citation>
    <scope>NUCLEOTIDE SEQUENCE [LARGE SCALE GENOMIC DNA]</scope>
    <source>
        <strain evidence="3 4">HNM0141</strain>
    </source>
</reference>
<sequence length="265" mass="28682">MKISRRWAITAAAAAIACSPVLSTSAAASSEASGGASATAQAASLRVMTWNINSEKVQNFWGWVNVIANQKPDVVSLQEACTNDAPVLARWLKGRGLDYHVEIRPTNIHWACGFGSQGQVILSKQKPRSVVKRDYRTSDSQRRGYLAETIDIGPRPVRIVNTHAYNNTGGWEKPTDNVNQLAGWAASGAETAQIIMGDLNATPRQVTPLYRAGLKDADPTHRTTKGTVKLDYILYRGAPALQGPAQVIKSPSSDHSMVITNFQIS</sequence>
<name>A0ABX6WMH2_STRMQ</name>
<keyword evidence="3" id="KW-0540">Nuclease</keyword>
<accession>A0ABX6WMH2</accession>